<accession>A0A1I7NHM0</accession>
<protein>
    <submittedName>
        <fullName evidence="1">Uncharacterized protein</fullName>
    </submittedName>
</protein>
<sequence>MEEIEKQTRDYLRALYGLGKPSVEILPVQNLPAVLAFARLKRWIVEGPEGGHGLSPLGVKEIGG</sequence>
<proteinExistence type="predicted"/>
<keyword evidence="2" id="KW-1185">Reference proteome</keyword>
<dbReference type="AlphaFoldDB" id="A0A1I7NHM0"/>
<evidence type="ECO:0000313" key="2">
    <source>
        <dbReference type="Proteomes" id="UP000199423"/>
    </source>
</evidence>
<dbReference type="EMBL" id="FPCH01000002">
    <property type="protein sequence ID" value="SFV34123.1"/>
    <property type="molecule type" value="Genomic_DNA"/>
</dbReference>
<dbReference type="RefSeq" id="WP_092867731.1">
    <property type="nucleotide sequence ID" value="NZ_FPCH01000002.1"/>
</dbReference>
<evidence type="ECO:0000313" key="1">
    <source>
        <dbReference type="EMBL" id="SFV34123.1"/>
    </source>
</evidence>
<dbReference type="Proteomes" id="UP000199423">
    <property type="component" value="Unassembled WGS sequence"/>
</dbReference>
<organism evidence="1 2">
    <name type="scientific">Hyphomicrobium facile</name>
    <dbReference type="NCBI Taxonomy" id="51670"/>
    <lineage>
        <taxon>Bacteria</taxon>
        <taxon>Pseudomonadati</taxon>
        <taxon>Pseudomonadota</taxon>
        <taxon>Alphaproteobacteria</taxon>
        <taxon>Hyphomicrobiales</taxon>
        <taxon>Hyphomicrobiaceae</taxon>
        <taxon>Hyphomicrobium</taxon>
    </lineage>
</organism>
<reference evidence="2" key="1">
    <citation type="submission" date="2016-10" db="EMBL/GenBank/DDBJ databases">
        <authorList>
            <person name="Varghese N."/>
            <person name="Submissions S."/>
        </authorList>
    </citation>
    <scope>NUCLEOTIDE SEQUENCE [LARGE SCALE GENOMIC DNA]</scope>
    <source>
        <strain evidence="2">DSM 1565</strain>
    </source>
</reference>
<gene>
    <name evidence="1" type="ORF">SAMN04488557_2226</name>
</gene>
<name>A0A1I7NHM0_9HYPH</name>
<dbReference type="OrthoDB" id="7933492at2"/>